<dbReference type="PIRSF" id="PIRSF039085">
    <property type="entry name" value="ABC_ATPase_HisP"/>
    <property type="match status" value="1"/>
</dbReference>
<dbReference type="Gene3D" id="3.40.50.300">
    <property type="entry name" value="P-loop containing nucleotide triphosphate hydrolases"/>
    <property type="match status" value="1"/>
</dbReference>
<dbReference type="InterPro" id="IPR030679">
    <property type="entry name" value="ABC_ATPase_HisP-typ"/>
</dbReference>
<dbReference type="PANTHER" id="PTHR43166:SF35">
    <property type="entry name" value="L-CYSTINE IMPORT ATP-BINDING PROTEIN TCYN"/>
    <property type="match status" value="1"/>
</dbReference>
<evidence type="ECO:0000256" key="6">
    <source>
        <dbReference type="ARBA" id="ARBA00023136"/>
    </source>
</evidence>
<protein>
    <submittedName>
        <fullName evidence="9">Amino acid ABC transporter ATP-binding protein</fullName>
    </submittedName>
</protein>
<dbReference type="InterPro" id="IPR027417">
    <property type="entry name" value="P-loop_NTPase"/>
</dbReference>
<keyword evidence="6" id="KW-0472">Membrane</keyword>
<dbReference type="Proteomes" id="UP001178888">
    <property type="component" value="Unassembled WGS sequence"/>
</dbReference>
<dbReference type="AlphaFoldDB" id="A0A4R5VTG7"/>
<comment type="caution">
    <text evidence="9">The sequence shown here is derived from an EMBL/GenBank/DDBJ whole genome shotgun (WGS) entry which is preliminary data.</text>
</comment>
<dbReference type="PROSITE" id="PS00211">
    <property type="entry name" value="ABC_TRANSPORTER_1"/>
    <property type="match status" value="1"/>
</dbReference>
<dbReference type="PROSITE" id="PS50893">
    <property type="entry name" value="ABC_TRANSPORTER_2"/>
    <property type="match status" value="1"/>
</dbReference>
<keyword evidence="3" id="KW-1003">Cell membrane</keyword>
<dbReference type="PANTHER" id="PTHR43166">
    <property type="entry name" value="AMINO ACID IMPORT ATP-BINDING PROTEIN"/>
    <property type="match status" value="1"/>
</dbReference>
<evidence type="ECO:0000256" key="3">
    <source>
        <dbReference type="ARBA" id="ARBA00022475"/>
    </source>
</evidence>
<evidence type="ECO:0000256" key="2">
    <source>
        <dbReference type="ARBA" id="ARBA00022448"/>
    </source>
</evidence>
<keyword evidence="4" id="KW-0547">Nucleotide-binding</keyword>
<keyword evidence="5 9" id="KW-0067">ATP-binding</keyword>
<evidence type="ECO:0000313" key="10">
    <source>
        <dbReference type="Proteomes" id="UP000295132"/>
    </source>
</evidence>
<gene>
    <name evidence="9" type="ORF">E2K98_09585</name>
    <name evidence="8" type="ORF">RCG21_28680</name>
</gene>
<dbReference type="FunFam" id="3.40.50.300:FF:000020">
    <property type="entry name" value="Amino acid ABC transporter ATP-binding component"/>
    <property type="match status" value="1"/>
</dbReference>
<dbReference type="EMBL" id="SMYO01000004">
    <property type="protein sequence ID" value="TDK62297.1"/>
    <property type="molecule type" value="Genomic_DNA"/>
</dbReference>
<dbReference type="InterPro" id="IPR003439">
    <property type="entry name" value="ABC_transporter-like_ATP-bd"/>
</dbReference>
<reference evidence="8" key="2">
    <citation type="submission" date="2023-08" db="EMBL/GenBank/DDBJ databases">
        <title>Nitrogen cycling bacteria in agricultural field soils.</title>
        <authorList>
            <person name="Jang J."/>
        </authorList>
    </citation>
    <scope>NUCLEOTIDE SEQUENCE</scope>
    <source>
        <strain evidence="8">PS3-36</strain>
    </source>
</reference>
<dbReference type="CDD" id="cd03262">
    <property type="entry name" value="ABC_HisP_GlnQ"/>
    <property type="match status" value="1"/>
</dbReference>
<dbReference type="InterPro" id="IPR050086">
    <property type="entry name" value="MetN_ABC_transporter-like"/>
</dbReference>
<dbReference type="GO" id="GO:0005886">
    <property type="term" value="C:plasma membrane"/>
    <property type="evidence" value="ECO:0007669"/>
    <property type="project" value="UniProtKB-SubCell"/>
</dbReference>
<keyword evidence="2" id="KW-0813">Transport</keyword>
<proteinExistence type="predicted"/>
<evidence type="ECO:0000259" key="7">
    <source>
        <dbReference type="PROSITE" id="PS50893"/>
    </source>
</evidence>
<dbReference type="GO" id="GO:0005524">
    <property type="term" value="F:ATP binding"/>
    <property type="evidence" value="ECO:0007669"/>
    <property type="project" value="UniProtKB-KW"/>
</dbReference>
<dbReference type="SMART" id="SM00382">
    <property type="entry name" value="AAA"/>
    <property type="match status" value="1"/>
</dbReference>
<organism evidence="9 10">
    <name type="scientific">Bacillus salipaludis</name>
    <dbReference type="NCBI Taxonomy" id="2547811"/>
    <lineage>
        <taxon>Bacteria</taxon>
        <taxon>Bacillati</taxon>
        <taxon>Bacillota</taxon>
        <taxon>Bacilli</taxon>
        <taxon>Bacillales</taxon>
        <taxon>Bacillaceae</taxon>
        <taxon>Bacillus</taxon>
    </lineage>
</organism>
<evidence type="ECO:0000313" key="9">
    <source>
        <dbReference type="EMBL" id="TDK62297.1"/>
    </source>
</evidence>
<dbReference type="Pfam" id="PF00005">
    <property type="entry name" value="ABC_tran"/>
    <property type="match status" value="1"/>
</dbReference>
<sequence>MISIKGLYKQFDQLEVLKGIDLEVEKGKVVVIIGPSGSGKTTMLRCLNVLETPTKGVISIEGKSLDFSNPVSKKNIASFRRLTGMVFQNYNLFPHKTAVENVMEGPIIVKGQSKDTARKKAVSLLEKVGLGDKIDYYPAQLSGGQQQRVGIARALAMEPEVMLFDEPTSALDPELVGEVLKVMKDLAQEGMTMIVVTHEMRFAREAADEVIFMDQGVVVERNKPEEIFTNPKEERTRKFLNMIQ</sequence>
<evidence type="ECO:0000256" key="5">
    <source>
        <dbReference type="ARBA" id="ARBA00022840"/>
    </source>
</evidence>
<dbReference type="InterPro" id="IPR003593">
    <property type="entry name" value="AAA+_ATPase"/>
</dbReference>
<accession>A0A4R5VTG7</accession>
<keyword evidence="11" id="KW-1185">Reference proteome</keyword>
<dbReference type="SUPFAM" id="SSF52540">
    <property type="entry name" value="P-loop containing nucleoside triphosphate hydrolases"/>
    <property type="match status" value="1"/>
</dbReference>
<feature type="domain" description="ABC transporter" evidence="7">
    <location>
        <begin position="2"/>
        <end position="240"/>
    </location>
</feature>
<evidence type="ECO:0000256" key="4">
    <source>
        <dbReference type="ARBA" id="ARBA00022741"/>
    </source>
</evidence>
<evidence type="ECO:0000256" key="1">
    <source>
        <dbReference type="ARBA" id="ARBA00004202"/>
    </source>
</evidence>
<comment type="subcellular location">
    <subcellularLocation>
        <location evidence="1">Cell membrane</location>
        <topology evidence="1">Peripheral membrane protein</topology>
    </subcellularLocation>
</comment>
<dbReference type="GO" id="GO:0015424">
    <property type="term" value="F:ABC-type amino acid transporter activity"/>
    <property type="evidence" value="ECO:0007669"/>
    <property type="project" value="InterPro"/>
</dbReference>
<evidence type="ECO:0000313" key="8">
    <source>
        <dbReference type="EMBL" id="MDQ6600253.1"/>
    </source>
</evidence>
<evidence type="ECO:0000313" key="11">
    <source>
        <dbReference type="Proteomes" id="UP001178888"/>
    </source>
</evidence>
<reference evidence="9 10" key="1">
    <citation type="submission" date="2019-03" db="EMBL/GenBank/DDBJ databases">
        <title>Bacillus niacini sp. nov. a Nicotinate-Metabolizing Mesophile Isolated from Soil.</title>
        <authorList>
            <person name="Zhang G."/>
        </authorList>
    </citation>
    <scope>NUCLEOTIDE SEQUENCE [LARGE SCALE GENOMIC DNA]</scope>
    <source>
        <strain evidence="9 10">WN066</strain>
    </source>
</reference>
<dbReference type="EMBL" id="JAVGVR010000001">
    <property type="protein sequence ID" value="MDQ6600253.1"/>
    <property type="molecule type" value="Genomic_DNA"/>
</dbReference>
<dbReference type="InterPro" id="IPR017871">
    <property type="entry name" value="ABC_transporter-like_CS"/>
</dbReference>
<dbReference type="RefSeq" id="WP_133334023.1">
    <property type="nucleotide sequence ID" value="NZ_JAVGVR010000001.1"/>
</dbReference>
<dbReference type="GO" id="GO:0016887">
    <property type="term" value="F:ATP hydrolysis activity"/>
    <property type="evidence" value="ECO:0007669"/>
    <property type="project" value="InterPro"/>
</dbReference>
<name>A0A4R5VTG7_9BACI</name>
<dbReference type="Proteomes" id="UP000295132">
    <property type="component" value="Unassembled WGS sequence"/>
</dbReference>